<reference evidence="1" key="2">
    <citation type="journal article" date="2015" name="Fish Shellfish Immunol.">
        <title>Early steps in the European eel (Anguilla anguilla)-Vibrio vulnificus interaction in the gills: Role of the RtxA13 toxin.</title>
        <authorList>
            <person name="Callol A."/>
            <person name="Pajuelo D."/>
            <person name="Ebbesson L."/>
            <person name="Teles M."/>
            <person name="MacKenzie S."/>
            <person name="Amaro C."/>
        </authorList>
    </citation>
    <scope>NUCLEOTIDE SEQUENCE</scope>
</reference>
<organism evidence="1">
    <name type="scientific">Anguilla anguilla</name>
    <name type="common">European freshwater eel</name>
    <name type="synonym">Muraena anguilla</name>
    <dbReference type="NCBI Taxonomy" id="7936"/>
    <lineage>
        <taxon>Eukaryota</taxon>
        <taxon>Metazoa</taxon>
        <taxon>Chordata</taxon>
        <taxon>Craniata</taxon>
        <taxon>Vertebrata</taxon>
        <taxon>Euteleostomi</taxon>
        <taxon>Actinopterygii</taxon>
        <taxon>Neopterygii</taxon>
        <taxon>Teleostei</taxon>
        <taxon>Anguilliformes</taxon>
        <taxon>Anguillidae</taxon>
        <taxon>Anguilla</taxon>
    </lineage>
</organism>
<accession>A0A0E9VSH0</accession>
<dbReference type="AlphaFoldDB" id="A0A0E9VSH0"/>
<dbReference type="EMBL" id="GBXM01028364">
    <property type="protein sequence ID" value="JAH80213.1"/>
    <property type="molecule type" value="Transcribed_RNA"/>
</dbReference>
<name>A0A0E9VSH0_ANGAN</name>
<protein>
    <submittedName>
        <fullName evidence="1">Uncharacterized protein</fullName>
    </submittedName>
</protein>
<evidence type="ECO:0000313" key="1">
    <source>
        <dbReference type="EMBL" id="JAH80213.1"/>
    </source>
</evidence>
<reference evidence="1" key="1">
    <citation type="submission" date="2014-11" db="EMBL/GenBank/DDBJ databases">
        <authorList>
            <person name="Amaro Gonzalez C."/>
        </authorList>
    </citation>
    <scope>NUCLEOTIDE SEQUENCE</scope>
</reference>
<sequence length="28" mass="3131">MASVIWSSTLGWPAQPCSWRSDKAHLSQ</sequence>
<proteinExistence type="predicted"/>